<protein>
    <submittedName>
        <fullName evidence="3">Uncharacterized protein</fullName>
    </submittedName>
</protein>
<keyword evidence="2" id="KW-0472">Membrane</keyword>
<dbReference type="Pfam" id="PF02388">
    <property type="entry name" value="FemAB"/>
    <property type="match status" value="1"/>
</dbReference>
<evidence type="ECO:0000256" key="1">
    <source>
        <dbReference type="SAM" id="Coils"/>
    </source>
</evidence>
<dbReference type="EMBL" id="PYSW02000002">
    <property type="protein sequence ID" value="KAG2393372.1"/>
    <property type="molecule type" value="Genomic_DNA"/>
</dbReference>
<dbReference type="GO" id="GO:0044038">
    <property type="term" value="P:cell wall macromolecule biosynthetic process"/>
    <property type="evidence" value="ECO:0007669"/>
    <property type="project" value="InterPro"/>
</dbReference>
<dbReference type="AlphaFoldDB" id="A0AA88H612"/>
<keyword evidence="2" id="KW-1133">Transmembrane helix</keyword>
<dbReference type="Proteomes" id="UP000816034">
    <property type="component" value="Unassembled WGS sequence"/>
</dbReference>
<keyword evidence="2" id="KW-0812">Transmembrane</keyword>
<dbReference type="GO" id="GO:0000166">
    <property type="term" value="F:nucleotide binding"/>
    <property type="evidence" value="ECO:0007669"/>
    <property type="project" value="InterPro"/>
</dbReference>
<organism evidence="3 4">
    <name type="scientific">Naegleria lovaniensis</name>
    <name type="common">Amoeba</name>
    <dbReference type="NCBI Taxonomy" id="51637"/>
    <lineage>
        <taxon>Eukaryota</taxon>
        <taxon>Discoba</taxon>
        <taxon>Heterolobosea</taxon>
        <taxon>Tetramitia</taxon>
        <taxon>Eutetramitia</taxon>
        <taxon>Vahlkampfiidae</taxon>
        <taxon>Naegleria</taxon>
    </lineage>
</organism>
<dbReference type="RefSeq" id="XP_044555266.1">
    <property type="nucleotide sequence ID" value="XM_044696815.1"/>
</dbReference>
<dbReference type="GO" id="GO:0016755">
    <property type="term" value="F:aminoacyltransferase activity"/>
    <property type="evidence" value="ECO:0007669"/>
    <property type="project" value="InterPro"/>
</dbReference>
<reference evidence="3 4" key="1">
    <citation type="journal article" date="2018" name="BMC Genomics">
        <title>The genome of Naegleria lovaniensis, the basis for a comparative approach to unravel pathogenicity factors of the human pathogenic amoeba N. fowleri.</title>
        <authorList>
            <person name="Liechti N."/>
            <person name="Schurch N."/>
            <person name="Bruggmann R."/>
            <person name="Wittwer M."/>
        </authorList>
    </citation>
    <scope>NUCLEOTIDE SEQUENCE [LARGE SCALE GENOMIC DNA]</scope>
    <source>
        <strain evidence="3 4">ATCC 30569</strain>
    </source>
</reference>
<proteinExistence type="predicted"/>
<evidence type="ECO:0000256" key="2">
    <source>
        <dbReference type="SAM" id="Phobius"/>
    </source>
</evidence>
<name>A0AA88H612_NAELO</name>
<dbReference type="SUPFAM" id="SSF46589">
    <property type="entry name" value="tRNA-binding arm"/>
    <property type="match status" value="1"/>
</dbReference>
<accession>A0AA88H612</accession>
<dbReference type="InterPro" id="IPR003447">
    <property type="entry name" value="FEMABX"/>
</dbReference>
<dbReference type="GeneID" id="68099357"/>
<keyword evidence="1" id="KW-0175">Coiled coil</keyword>
<feature type="coiled-coil region" evidence="1">
    <location>
        <begin position="10"/>
        <end position="71"/>
    </location>
</feature>
<feature type="transmembrane region" description="Helical" evidence="2">
    <location>
        <begin position="76"/>
        <end position="94"/>
    </location>
</feature>
<gene>
    <name evidence="3" type="ORF">C9374_006903</name>
</gene>
<comment type="caution">
    <text evidence="3">The sequence shown here is derived from an EMBL/GenBank/DDBJ whole genome shotgun (WGS) entry which is preliminary data.</text>
</comment>
<evidence type="ECO:0000313" key="4">
    <source>
        <dbReference type="Proteomes" id="UP000816034"/>
    </source>
</evidence>
<keyword evidence="4" id="KW-1185">Reference proteome</keyword>
<evidence type="ECO:0000313" key="3">
    <source>
        <dbReference type="EMBL" id="KAG2393372.1"/>
    </source>
</evidence>
<sequence>MSNSTIAATLEKLVEKQSEIKSTLSKLKEELENIPNTDKNASKITNLQQQVDKTEERLKKLDEEISHYRWENAKTGIFSLIIMIVIIIVVLIVGDQLGYFSLPQLIASVFETKEKDVNEQIREMMARQKEEFEYGMRNL</sequence>
<dbReference type="InterPro" id="IPR010978">
    <property type="entry name" value="tRNA-bd_arm"/>
</dbReference>